<dbReference type="RefSeq" id="WP_117360395.1">
    <property type="nucleotide sequence ID" value="NZ_QURH01000877.1"/>
</dbReference>
<evidence type="ECO:0000256" key="2">
    <source>
        <dbReference type="SAM" id="SignalP"/>
    </source>
</evidence>
<reference evidence="4 5" key="1">
    <citation type="submission" date="2018-08" db="EMBL/GenBank/DDBJ databases">
        <title>Actinomadura jelena sp. nov., a novel Actinomycete isolated from soil in Chad.</title>
        <authorList>
            <person name="Shi L."/>
        </authorList>
    </citation>
    <scope>NUCLEOTIDE SEQUENCE [LARGE SCALE GENOMIC DNA]</scope>
    <source>
        <strain evidence="4 5">NEAU-G17</strain>
    </source>
</reference>
<evidence type="ECO:0000256" key="1">
    <source>
        <dbReference type="SAM" id="MobiDB-lite"/>
    </source>
</evidence>
<dbReference type="InterPro" id="IPR036514">
    <property type="entry name" value="SGNH_hydro_sf"/>
</dbReference>
<evidence type="ECO:0000259" key="3">
    <source>
        <dbReference type="Pfam" id="PF13472"/>
    </source>
</evidence>
<protein>
    <submittedName>
        <fullName evidence="4">SGNH/GDSL hydrolase family protein</fullName>
    </submittedName>
</protein>
<keyword evidence="5" id="KW-1185">Reference proteome</keyword>
<name>A0A372JDJ8_9ACTN</name>
<accession>A0A372JDJ8</accession>
<feature type="region of interest" description="Disordered" evidence="1">
    <location>
        <begin position="205"/>
        <end position="227"/>
    </location>
</feature>
<feature type="signal peptide" evidence="2">
    <location>
        <begin position="1"/>
        <end position="26"/>
    </location>
</feature>
<dbReference type="GO" id="GO:0016787">
    <property type="term" value="F:hydrolase activity"/>
    <property type="evidence" value="ECO:0007669"/>
    <property type="project" value="UniProtKB-KW"/>
</dbReference>
<keyword evidence="4" id="KW-0378">Hydrolase</keyword>
<evidence type="ECO:0000313" key="5">
    <source>
        <dbReference type="Proteomes" id="UP000261811"/>
    </source>
</evidence>
<dbReference type="Gene3D" id="3.40.50.1110">
    <property type="entry name" value="SGNH hydrolase"/>
    <property type="match status" value="1"/>
</dbReference>
<dbReference type="AlphaFoldDB" id="A0A372JDJ8"/>
<gene>
    <name evidence="4" type="ORF">DZF91_29610</name>
</gene>
<organism evidence="4 5">
    <name type="scientific">Actinomadura logoneensis</name>
    <dbReference type="NCBI Taxonomy" id="2293572"/>
    <lineage>
        <taxon>Bacteria</taxon>
        <taxon>Bacillati</taxon>
        <taxon>Actinomycetota</taxon>
        <taxon>Actinomycetes</taxon>
        <taxon>Streptosporangiales</taxon>
        <taxon>Thermomonosporaceae</taxon>
        <taxon>Actinomadura</taxon>
    </lineage>
</organism>
<dbReference type="OrthoDB" id="8215557at2"/>
<proteinExistence type="predicted"/>
<dbReference type="InterPro" id="IPR013830">
    <property type="entry name" value="SGNH_hydro"/>
</dbReference>
<evidence type="ECO:0000313" key="4">
    <source>
        <dbReference type="EMBL" id="RFU38062.1"/>
    </source>
</evidence>
<keyword evidence="2" id="KW-0732">Signal</keyword>
<dbReference type="CDD" id="cd00229">
    <property type="entry name" value="SGNH_hydrolase"/>
    <property type="match status" value="1"/>
</dbReference>
<feature type="domain" description="SGNH hydrolase-type esterase" evidence="3">
    <location>
        <begin position="56"/>
        <end position="230"/>
    </location>
</feature>
<dbReference type="Pfam" id="PF13472">
    <property type="entry name" value="Lipase_GDSL_2"/>
    <property type="match status" value="1"/>
</dbReference>
<dbReference type="SUPFAM" id="SSF52266">
    <property type="entry name" value="SGNH hydrolase"/>
    <property type="match status" value="1"/>
</dbReference>
<feature type="chain" id="PRO_5038905609" evidence="2">
    <location>
        <begin position="27"/>
        <end position="252"/>
    </location>
</feature>
<comment type="caution">
    <text evidence="4">The sequence shown here is derived from an EMBL/GenBank/DDBJ whole genome shotgun (WGS) entry which is preliminary data.</text>
</comment>
<dbReference type="EMBL" id="QURH01000877">
    <property type="protein sequence ID" value="RFU38062.1"/>
    <property type="molecule type" value="Genomic_DNA"/>
</dbReference>
<dbReference type="InterPro" id="IPR051532">
    <property type="entry name" value="Ester_Hydrolysis_Enzymes"/>
</dbReference>
<dbReference type="PROSITE" id="PS51257">
    <property type="entry name" value="PROKAR_LIPOPROTEIN"/>
    <property type="match status" value="1"/>
</dbReference>
<dbReference type="PANTHER" id="PTHR30383">
    <property type="entry name" value="THIOESTERASE 1/PROTEASE 1/LYSOPHOSPHOLIPASE L1"/>
    <property type="match status" value="1"/>
</dbReference>
<feature type="compositionally biased region" description="Basic and acidic residues" evidence="1">
    <location>
        <begin position="217"/>
        <end position="227"/>
    </location>
</feature>
<dbReference type="Proteomes" id="UP000261811">
    <property type="component" value="Unassembled WGS sequence"/>
</dbReference>
<sequence length="252" mass="26441">MASRRVRRSAASLLVCVPLAFGGPLALGGCASGTPAAAKPPRTVDRLAASAPVVMFLGDSYTVGEKGVQPETTYAAATARLLGWQVVVGGRSGTGFVNPGAKHNPFGKLFEDQLGWRPAPALLIVSGGHNDARFPAGEVSGAARTLLQKVKARWPRTRVVLVGPLWGSDHPSAGALAVRDGLRTVAGELKIPFVDPLAEKWITGDRDAGTGNAPRYIKPDRTHPTPDGHRYLATRLAEDLRRVGLAHPATSG</sequence>